<organism evidence="10 11">
    <name type="scientific">Sporomusa ovata</name>
    <dbReference type="NCBI Taxonomy" id="2378"/>
    <lineage>
        <taxon>Bacteria</taxon>
        <taxon>Bacillati</taxon>
        <taxon>Bacillota</taxon>
        <taxon>Negativicutes</taxon>
        <taxon>Selenomonadales</taxon>
        <taxon>Sporomusaceae</taxon>
        <taxon>Sporomusa</taxon>
    </lineage>
</organism>
<accession>A0A0U1KTW1</accession>
<dbReference type="CDD" id="cd02439">
    <property type="entry name" value="DMB-PRT_CobT"/>
    <property type="match status" value="1"/>
</dbReference>
<keyword evidence="6 10" id="KW-0328">Glycosyltransferase</keyword>
<keyword evidence="5" id="KW-0169">Cobalamin biosynthesis</keyword>
<dbReference type="GO" id="GO:0008939">
    <property type="term" value="F:nicotinate-nucleotide-dimethylbenzimidazole phosphoribosyltransferase activity"/>
    <property type="evidence" value="ECO:0007669"/>
    <property type="project" value="UniProtKB-EC"/>
</dbReference>
<evidence type="ECO:0000256" key="2">
    <source>
        <dbReference type="ARBA" id="ARBA00007110"/>
    </source>
</evidence>
<dbReference type="EMBL" id="CTRP01000003">
    <property type="protein sequence ID" value="CQR70871.1"/>
    <property type="molecule type" value="Genomic_DNA"/>
</dbReference>
<dbReference type="AlphaFoldDB" id="A0A0U1KTW1"/>
<reference evidence="11" key="1">
    <citation type="submission" date="2015-03" db="EMBL/GenBank/DDBJ databases">
        <authorList>
            <person name="Nijsse Bart"/>
        </authorList>
    </citation>
    <scope>NUCLEOTIDE SEQUENCE [LARGE SCALE GENOMIC DNA]</scope>
</reference>
<evidence type="ECO:0000256" key="5">
    <source>
        <dbReference type="ARBA" id="ARBA00022573"/>
    </source>
</evidence>
<dbReference type="InterPro" id="IPR023195">
    <property type="entry name" value="Nict_dMeBzImd_PRibTrfase_N"/>
</dbReference>
<protein>
    <recommendedName>
        <fullName evidence="4">Nicotinate-nucleotide--dimethylbenzimidazole phosphoribosyltransferase</fullName>
        <ecNumber evidence="3">2.4.2.21</ecNumber>
    </recommendedName>
    <alternativeName>
        <fullName evidence="8">N(1)-alpha-phosphoribosyltransferase</fullName>
    </alternativeName>
</protein>
<evidence type="ECO:0000256" key="3">
    <source>
        <dbReference type="ARBA" id="ARBA00011991"/>
    </source>
</evidence>
<dbReference type="PANTHER" id="PTHR43463">
    <property type="entry name" value="NICOTINATE-NUCLEOTIDE--DIMETHYLBENZIMIDAZOLE PHOSPHORIBOSYLTRANSFERASE"/>
    <property type="match status" value="1"/>
</dbReference>
<dbReference type="EC" id="2.4.2.21" evidence="3"/>
<evidence type="ECO:0000256" key="4">
    <source>
        <dbReference type="ARBA" id="ARBA00015486"/>
    </source>
</evidence>
<evidence type="ECO:0000313" key="10">
    <source>
        <dbReference type="EMBL" id="CQR70871.1"/>
    </source>
</evidence>
<evidence type="ECO:0000256" key="8">
    <source>
        <dbReference type="ARBA" id="ARBA00030686"/>
    </source>
</evidence>
<keyword evidence="11" id="KW-1185">Reference proteome</keyword>
<name>A0A0U1KTW1_9FIRM</name>
<comment type="pathway">
    <text evidence="1">Nucleoside biosynthesis; alpha-ribazole biosynthesis; alpha-ribazole from 5,6-dimethylbenzimidazole: step 1/2.</text>
</comment>
<dbReference type="GO" id="GO:0009236">
    <property type="term" value="P:cobalamin biosynthetic process"/>
    <property type="evidence" value="ECO:0007669"/>
    <property type="project" value="UniProtKB-KW"/>
</dbReference>
<comment type="catalytic activity">
    <reaction evidence="9">
        <text>5,6-dimethylbenzimidazole + nicotinate beta-D-ribonucleotide = alpha-ribazole 5'-phosphate + nicotinate + H(+)</text>
        <dbReference type="Rhea" id="RHEA:11196"/>
        <dbReference type="ChEBI" id="CHEBI:15378"/>
        <dbReference type="ChEBI" id="CHEBI:15890"/>
        <dbReference type="ChEBI" id="CHEBI:32544"/>
        <dbReference type="ChEBI" id="CHEBI:57502"/>
        <dbReference type="ChEBI" id="CHEBI:57918"/>
        <dbReference type="EC" id="2.4.2.21"/>
    </reaction>
</comment>
<dbReference type="Pfam" id="PF02277">
    <property type="entry name" value="DBI_PRT"/>
    <property type="match status" value="1"/>
</dbReference>
<dbReference type="Gene3D" id="3.40.50.10210">
    <property type="match status" value="1"/>
</dbReference>
<dbReference type="SUPFAM" id="SSF52733">
    <property type="entry name" value="Nicotinate mononucleotide:5,6-dimethylbenzimidazole phosphoribosyltransferase (CobT)"/>
    <property type="match status" value="1"/>
</dbReference>
<dbReference type="UniPathway" id="UPA00061">
    <property type="reaction ID" value="UER00516"/>
</dbReference>
<dbReference type="PANTHER" id="PTHR43463:SF1">
    <property type="entry name" value="NICOTINATE-NUCLEOTIDE--DIMETHYLBENZIMIDAZOLE PHOSPHORIBOSYLTRANSFERASE"/>
    <property type="match status" value="1"/>
</dbReference>
<keyword evidence="7 10" id="KW-0808">Transferase</keyword>
<evidence type="ECO:0000256" key="6">
    <source>
        <dbReference type="ARBA" id="ARBA00022676"/>
    </source>
</evidence>
<dbReference type="Gene3D" id="1.10.1610.10">
    <property type="match status" value="1"/>
</dbReference>
<comment type="similarity">
    <text evidence="2">Belongs to the CobT family.</text>
</comment>
<gene>
    <name evidence="10" type="ORF">SpAn4DRAFT_1849</name>
</gene>
<evidence type="ECO:0000256" key="1">
    <source>
        <dbReference type="ARBA" id="ARBA00005049"/>
    </source>
</evidence>
<evidence type="ECO:0000256" key="9">
    <source>
        <dbReference type="ARBA" id="ARBA00047340"/>
    </source>
</evidence>
<sequence length="344" mass="37462">MNYQARVDDLVNGAAKPVNSLGLLEKIFKKMLLAWGTMHPEIKPYHLIFAADNGVIEEGVVNFPEEITYLQAQNMVDGRATISCFCQVNNVPYSVIDIGINNKKTVGINRRVASGTKNFMKEEAMTPAEFEQAWQVGEEMANSVIDTQGANLVSFGEMGIGNTTTSSAVLHAMTGILPEFVVGYGASIPTNEVIRRKCVVVAKGVERHRDSFYRIEDILRCVGGFDIVAICAGMIACAKRKTPFVIDGFITAVAFACAARINREVEHCGLPSHMSKEPGMSYAMLLGNILADDIPIRANMGLGEGTGAILMVAMLKTMTYTMYNMTKLSDFELSTPEPQQVAGI</sequence>
<dbReference type="RefSeq" id="WP_021169589.1">
    <property type="nucleotide sequence ID" value="NZ_CTRP01000003.1"/>
</dbReference>
<dbReference type="Proteomes" id="UP000049855">
    <property type="component" value="Unassembled WGS sequence"/>
</dbReference>
<dbReference type="InterPro" id="IPR036087">
    <property type="entry name" value="Nict_dMeBzImd_PRibTrfase_sf"/>
</dbReference>
<evidence type="ECO:0000313" key="11">
    <source>
        <dbReference type="Proteomes" id="UP000049855"/>
    </source>
</evidence>
<dbReference type="InterPro" id="IPR003200">
    <property type="entry name" value="Nict_dMeBzImd_PRibTrfase"/>
</dbReference>
<evidence type="ECO:0000256" key="7">
    <source>
        <dbReference type="ARBA" id="ARBA00022679"/>
    </source>
</evidence>
<proteinExistence type="inferred from homology"/>